<evidence type="ECO:0000313" key="2">
    <source>
        <dbReference type="Proteomes" id="UP000652430"/>
    </source>
</evidence>
<comment type="caution">
    <text evidence="1">The sequence shown here is derived from an EMBL/GenBank/DDBJ whole genome shotgun (WGS) entry which is preliminary data.</text>
</comment>
<keyword evidence="2" id="KW-1185">Reference proteome</keyword>
<name>A0ABQ3LUW7_9SPHN</name>
<sequence>MLAMKSVHSELMESDLYKAGKLTYVDQYDLDLPPSWGEGQLYVPPERNGG</sequence>
<gene>
    <name evidence="1" type="ORF">GCM10008023_41060</name>
</gene>
<dbReference type="Proteomes" id="UP000652430">
    <property type="component" value="Unassembled WGS sequence"/>
</dbReference>
<dbReference type="EMBL" id="BNAQ01000014">
    <property type="protein sequence ID" value="GHH26450.1"/>
    <property type="molecule type" value="Genomic_DNA"/>
</dbReference>
<protein>
    <submittedName>
        <fullName evidence="1">Uncharacterized protein</fullName>
    </submittedName>
</protein>
<evidence type="ECO:0000313" key="1">
    <source>
        <dbReference type="EMBL" id="GHH26450.1"/>
    </source>
</evidence>
<organism evidence="1 2">
    <name type="scientific">Sphingomonas glacialis</name>
    <dbReference type="NCBI Taxonomy" id="658225"/>
    <lineage>
        <taxon>Bacteria</taxon>
        <taxon>Pseudomonadati</taxon>
        <taxon>Pseudomonadota</taxon>
        <taxon>Alphaproteobacteria</taxon>
        <taxon>Sphingomonadales</taxon>
        <taxon>Sphingomonadaceae</taxon>
        <taxon>Sphingomonas</taxon>
    </lineage>
</organism>
<accession>A0ABQ3LUW7</accession>
<reference evidence="2" key="1">
    <citation type="journal article" date="2019" name="Int. J. Syst. Evol. Microbiol.">
        <title>The Global Catalogue of Microorganisms (GCM) 10K type strain sequencing project: providing services to taxonomists for standard genome sequencing and annotation.</title>
        <authorList>
            <consortium name="The Broad Institute Genomics Platform"/>
            <consortium name="The Broad Institute Genome Sequencing Center for Infectious Disease"/>
            <person name="Wu L."/>
            <person name="Ma J."/>
        </authorList>
    </citation>
    <scope>NUCLEOTIDE SEQUENCE [LARGE SCALE GENOMIC DNA]</scope>
    <source>
        <strain evidence="2">CGMCC 1.8957</strain>
    </source>
</reference>
<proteinExistence type="predicted"/>